<dbReference type="EMBL" id="JABDTM020020077">
    <property type="protein sequence ID" value="KAH0817207.1"/>
    <property type="molecule type" value="Genomic_DNA"/>
</dbReference>
<accession>A0A8J6LER5</accession>
<dbReference type="SUPFAM" id="SSF49265">
    <property type="entry name" value="Fibronectin type III"/>
    <property type="match status" value="1"/>
</dbReference>
<comment type="caution">
    <text evidence="1">The sequence shown here is derived from an EMBL/GenBank/DDBJ whole genome shotgun (WGS) entry which is preliminary data.</text>
</comment>
<evidence type="ECO:0008006" key="3">
    <source>
        <dbReference type="Google" id="ProtNLM"/>
    </source>
</evidence>
<gene>
    <name evidence="1" type="ORF">GEV33_005585</name>
</gene>
<proteinExistence type="predicted"/>
<evidence type="ECO:0000313" key="2">
    <source>
        <dbReference type="Proteomes" id="UP000719412"/>
    </source>
</evidence>
<evidence type="ECO:0000313" key="1">
    <source>
        <dbReference type="EMBL" id="KAH0817207.1"/>
    </source>
</evidence>
<organism evidence="1 2">
    <name type="scientific">Tenebrio molitor</name>
    <name type="common">Yellow mealworm beetle</name>
    <dbReference type="NCBI Taxonomy" id="7067"/>
    <lineage>
        <taxon>Eukaryota</taxon>
        <taxon>Metazoa</taxon>
        <taxon>Ecdysozoa</taxon>
        <taxon>Arthropoda</taxon>
        <taxon>Hexapoda</taxon>
        <taxon>Insecta</taxon>
        <taxon>Pterygota</taxon>
        <taxon>Neoptera</taxon>
        <taxon>Endopterygota</taxon>
        <taxon>Coleoptera</taxon>
        <taxon>Polyphaga</taxon>
        <taxon>Cucujiformia</taxon>
        <taxon>Tenebrionidae</taxon>
        <taxon>Tenebrio</taxon>
    </lineage>
</organism>
<reference evidence="1" key="1">
    <citation type="journal article" date="2020" name="J Insects Food Feed">
        <title>The yellow mealworm (Tenebrio molitor) genome: a resource for the emerging insects as food and feed industry.</title>
        <authorList>
            <person name="Eriksson T."/>
            <person name="Andere A."/>
            <person name="Kelstrup H."/>
            <person name="Emery V."/>
            <person name="Picard C."/>
        </authorList>
    </citation>
    <scope>NUCLEOTIDE SEQUENCE</scope>
    <source>
        <strain evidence="1">Stoneville</strain>
        <tissue evidence="1">Whole head</tissue>
    </source>
</reference>
<dbReference type="InterPro" id="IPR036116">
    <property type="entry name" value="FN3_sf"/>
</dbReference>
<keyword evidence="2" id="KW-1185">Reference proteome</keyword>
<dbReference type="AlphaFoldDB" id="A0A8J6LER5"/>
<sequence length="362" mass="40531">MYVSVDSDCFLDINLKSEQGNSQNVTVNGFNEEGSFKTWNKVEIHAKNSGKAHLSFYRKHKVQGTTEGYWAVDDIRFCTRDTEVYQVELKDEKPDDYVCEVLTPSKQPVRDETVVMCDKAGFLAPPAPPQNIQVSYSSNNETILSWEQPSIQYCPLTRFEDAELFPLPFSEFRIHYRSTTGVDELFQPDEEPSQEIVVLADSTMLTRSLLADTKTWKVNLSVNLTNCGSHGLEENGVSPLLRTCWWVDPAPSGESGDDLDWQDSTPVYYSPRIHGTCRCSGNYDAHSKSTVGNYDLAQCLRPSKVGEEGPRGPRLSSSVVADKRAYNFSDVGSSRSLRHLTRYGCSALNLCPPNRPCGSHTI</sequence>
<reference evidence="1" key="2">
    <citation type="submission" date="2021-08" db="EMBL/GenBank/DDBJ databases">
        <authorList>
            <person name="Eriksson T."/>
        </authorList>
    </citation>
    <scope>NUCLEOTIDE SEQUENCE</scope>
    <source>
        <strain evidence="1">Stoneville</strain>
        <tissue evidence="1">Whole head</tissue>
    </source>
</reference>
<name>A0A8J6LER5_TENMO</name>
<dbReference type="Proteomes" id="UP000719412">
    <property type="component" value="Unassembled WGS sequence"/>
</dbReference>
<protein>
    <recommendedName>
        <fullName evidence="3">Fibronectin type-III domain-containing protein</fullName>
    </recommendedName>
</protein>